<evidence type="ECO:0000313" key="4">
    <source>
        <dbReference type="EMBL" id="MDA1358585.1"/>
    </source>
</evidence>
<dbReference type="RefSeq" id="WP_270108391.1">
    <property type="nucleotide sequence ID" value="NZ_JAPZVP010000002.1"/>
</dbReference>
<keyword evidence="1" id="KW-0732">Signal</keyword>
<dbReference type="Proteomes" id="UP001146067">
    <property type="component" value="Unassembled WGS sequence"/>
</dbReference>
<dbReference type="AlphaFoldDB" id="A0A9X3T2B0"/>
<feature type="signal peptide" evidence="1">
    <location>
        <begin position="1"/>
        <end position="20"/>
    </location>
</feature>
<evidence type="ECO:0000259" key="2">
    <source>
        <dbReference type="Pfam" id="PF10647"/>
    </source>
</evidence>
<feature type="chain" id="PRO_5040774127" description="Sporulation and spore germination protein" evidence="1">
    <location>
        <begin position="21"/>
        <end position="576"/>
    </location>
</feature>
<feature type="domain" description="Lipoprotein LpqB C-terminal" evidence="2">
    <location>
        <begin position="338"/>
        <end position="526"/>
    </location>
</feature>
<reference evidence="4" key="1">
    <citation type="submission" date="2022-12" db="EMBL/GenBank/DDBJ databases">
        <title>Gycomyces niveus sp.nov.,a novel actinomycete isolated from soil in Shouguan.</title>
        <authorList>
            <person name="Yang X."/>
        </authorList>
    </citation>
    <scope>NUCLEOTIDE SEQUENCE</scope>
    <source>
        <strain evidence="4">NEAU-A15</strain>
    </source>
</reference>
<evidence type="ECO:0000313" key="5">
    <source>
        <dbReference type="Proteomes" id="UP001146067"/>
    </source>
</evidence>
<dbReference type="InterPro" id="IPR018910">
    <property type="entry name" value="LpqB_C"/>
</dbReference>
<dbReference type="PROSITE" id="PS51257">
    <property type="entry name" value="PROKAR_LIPOPROTEIN"/>
    <property type="match status" value="1"/>
</dbReference>
<evidence type="ECO:0000259" key="3">
    <source>
        <dbReference type="Pfam" id="PF25976"/>
    </source>
</evidence>
<dbReference type="InterPro" id="IPR059026">
    <property type="entry name" value="LpqB_N"/>
</dbReference>
<dbReference type="EMBL" id="JAPZVP010000002">
    <property type="protein sequence ID" value="MDA1358585.1"/>
    <property type="molecule type" value="Genomic_DNA"/>
</dbReference>
<proteinExistence type="predicted"/>
<feature type="domain" description="Lipoprotein LpqB N-terminal" evidence="3">
    <location>
        <begin position="55"/>
        <end position="174"/>
    </location>
</feature>
<accession>A0A9X3T2B0</accession>
<comment type="caution">
    <text evidence="4">The sequence shown here is derived from an EMBL/GenBank/DDBJ whole genome shotgun (WGS) entry which is preliminary data.</text>
</comment>
<keyword evidence="5" id="KW-1185">Reference proteome</keyword>
<evidence type="ECO:0008006" key="6">
    <source>
        <dbReference type="Google" id="ProtNLM"/>
    </source>
</evidence>
<dbReference type="SUPFAM" id="SSF63829">
    <property type="entry name" value="Calcium-dependent phosphotriesterase"/>
    <property type="match status" value="1"/>
</dbReference>
<organism evidence="4 5">
    <name type="scientific">Glycomyces luteolus</name>
    <dbReference type="NCBI Taxonomy" id="2670330"/>
    <lineage>
        <taxon>Bacteria</taxon>
        <taxon>Bacillati</taxon>
        <taxon>Actinomycetota</taxon>
        <taxon>Actinomycetes</taxon>
        <taxon>Glycomycetales</taxon>
        <taxon>Glycomycetaceae</taxon>
        <taxon>Glycomyces</taxon>
    </lineage>
</organism>
<evidence type="ECO:0000256" key="1">
    <source>
        <dbReference type="SAM" id="SignalP"/>
    </source>
</evidence>
<dbReference type="Pfam" id="PF10647">
    <property type="entry name" value="Gmad1"/>
    <property type="match status" value="1"/>
</dbReference>
<sequence>MRRRTSLAAATALAAAWALAGCGIPTGKAPEVVGDAPTDFDSSSGANPTVYLPTTSATDTVANFLKAASGDPDGRDDRLNEFTVSGEEPFSEPDAGISLVASLSMSLNESEDLNVVTVTVTGSVVGSYADDGSVRMHSNPGEYDETFTMQRQDFQEPWKMSTLPVQVALDYDHFTQDYEQAPIYFQAAGQEDLLVPELHWIYNELDIETRQRLLFTWILQRPAPDFAGVAASNAIPLNSSGRYDGEDGFEVDLSPSEAIEDEAADAIAAQIVWSFGIEGAFTLKIDGDIRFEGDAAEFRDWNAIPPNLPETAYFIANNTVWQYSAEEGVTQRSAEHPWVGYKAAGLEQVAVGRTGTVAAVVAGSSGDVLQTGASTTAMREVAGLGGTLTDPQWLSQDAVLVIDDGVPTLVDPSTDTAQALGVGEEVTAMTLAADGRRLAYVEDGNAWVAPLKVDADRNVTVGSPRRIGLDIESVSDVAWSSENFLWVAGERGDDQLFRVAIDNSRTVPQEGTVGFPPITQIAASPAEPSRVNAERGEPVIIVANSTLYRVFTNSLDDVRNGDEPVGGTAPFTVLQQ</sequence>
<gene>
    <name evidence="4" type="ORF">O1R50_03065</name>
</gene>
<protein>
    <recommendedName>
        <fullName evidence="6">Sporulation and spore germination protein</fullName>
    </recommendedName>
</protein>
<name>A0A9X3T2B0_9ACTN</name>
<dbReference type="Pfam" id="PF25976">
    <property type="entry name" value="LpqB_N"/>
    <property type="match status" value="1"/>
</dbReference>